<dbReference type="STRING" id="1278311.GCA_000428705_01166"/>
<dbReference type="InterPro" id="IPR013783">
    <property type="entry name" value="Ig-like_fold"/>
</dbReference>
<proteinExistence type="predicted"/>
<gene>
    <name evidence="1" type="ORF">NCTC10138_00590</name>
</gene>
<dbReference type="Pfam" id="PF05345">
    <property type="entry name" value="He_PIG"/>
    <property type="match status" value="2"/>
</dbReference>
<dbReference type="AlphaFoldDB" id="A0A449BCQ2"/>
<reference evidence="1 2" key="1">
    <citation type="submission" date="2019-01" db="EMBL/GenBank/DDBJ databases">
        <authorList>
            <consortium name="Pathogen Informatics"/>
        </authorList>
    </citation>
    <scope>NUCLEOTIDE SEQUENCE [LARGE SCALE GENOMIC DNA]</scope>
    <source>
        <strain evidence="1 2">NCTC10138</strain>
    </source>
</reference>
<evidence type="ECO:0000313" key="2">
    <source>
        <dbReference type="Proteomes" id="UP000289841"/>
    </source>
</evidence>
<dbReference type="OrthoDB" id="5720638at2"/>
<dbReference type="KEGG" id="aaxa:NCTC10138_00590"/>
<keyword evidence="2" id="KW-1185">Reference proteome</keyword>
<dbReference type="Proteomes" id="UP000289841">
    <property type="component" value="Chromosome"/>
</dbReference>
<protein>
    <submittedName>
        <fullName evidence="1">Ig domain</fullName>
    </submittedName>
</protein>
<evidence type="ECO:0000313" key="1">
    <source>
        <dbReference type="EMBL" id="VEU80231.1"/>
    </source>
</evidence>
<dbReference type="SUPFAM" id="SSF49313">
    <property type="entry name" value="Cadherin-like"/>
    <property type="match status" value="2"/>
</dbReference>
<dbReference type="Gene3D" id="2.60.40.10">
    <property type="entry name" value="Immunoglobulins"/>
    <property type="match status" value="2"/>
</dbReference>
<accession>A0A449BCQ2</accession>
<dbReference type="InterPro" id="IPR015919">
    <property type="entry name" value="Cadherin-like_sf"/>
</dbReference>
<dbReference type="RefSeq" id="WP_026390676.1">
    <property type="nucleotide sequence ID" value="NZ_LR215048.1"/>
</dbReference>
<dbReference type="EMBL" id="LR215048">
    <property type="protein sequence ID" value="VEU80231.1"/>
    <property type="molecule type" value="Genomic_DNA"/>
</dbReference>
<dbReference type="PROSITE" id="PS51257">
    <property type="entry name" value="PROKAR_LIPOPROTEIN"/>
    <property type="match status" value="1"/>
</dbReference>
<name>A0A449BCQ2_HAPAX</name>
<dbReference type="GO" id="GO:0005509">
    <property type="term" value="F:calcium ion binding"/>
    <property type="evidence" value="ECO:0007669"/>
    <property type="project" value="InterPro"/>
</dbReference>
<dbReference type="GO" id="GO:0016020">
    <property type="term" value="C:membrane"/>
    <property type="evidence" value="ECO:0007669"/>
    <property type="project" value="InterPro"/>
</dbReference>
<organism evidence="1 2">
    <name type="scientific">Haploplasma axanthum</name>
    <name type="common">Acholeplasma axanthum</name>
    <dbReference type="NCBI Taxonomy" id="29552"/>
    <lineage>
        <taxon>Bacteria</taxon>
        <taxon>Bacillati</taxon>
        <taxon>Mycoplasmatota</taxon>
        <taxon>Mollicutes</taxon>
        <taxon>Acholeplasmatales</taxon>
        <taxon>Acholeplasmataceae</taxon>
        <taxon>Haploplasma</taxon>
    </lineage>
</organism>
<sequence>MKNKQFLSIVFTMLLTLVLVACGGGNKEMTYNGAYLSQGTVGVEYSEQVARVETEGATVTYALKSGDKLPNGLTLSSDGKITGKPTEAATVEITVVASAKGFKDAEATFIFTIIDAPATELTFNGKALEKGATGASYSANVGIATGTSNIKYALKSGSVLPTGLSINEAGLIVGTPTKEGTYKFVVIASAKDFDSKEAEFSIVIEKSTTATTFIMESEFVDLTGKGGGGWSGSARELNMIGKDEDGNNQASNGYFVAYTHAPNLSFEYKFISDSSVQGDLVLRLGSDLGSVTLTPDAFEIKLNGTVINYTAINLLSDATMGSVGVFEDFKITTSSNKINILEGENVLTLTVKENTLFPSRGDTFGPAMDCVKITSTAILSWNPLLDNTKGR</sequence>